<reference evidence="2" key="1">
    <citation type="submission" date="2015-07" db="EMBL/GenBank/DDBJ databases">
        <title>Adaptation to a free-living lifestyle via gene acquisitions in the diplomonad Trepomonas sp. PC1.</title>
        <authorList>
            <person name="Xu F."/>
            <person name="Jerlstrom-Hultqvist J."/>
            <person name="Kolisko M."/>
            <person name="Simpson A.G.B."/>
            <person name="Roger A.J."/>
            <person name="Svard S.G."/>
            <person name="Andersson J.O."/>
        </authorList>
    </citation>
    <scope>NUCLEOTIDE SEQUENCE</scope>
    <source>
        <strain evidence="2">PC1</strain>
    </source>
</reference>
<keyword evidence="1" id="KW-0812">Transmembrane</keyword>
<feature type="transmembrane region" description="Helical" evidence="1">
    <location>
        <begin position="12"/>
        <end position="31"/>
    </location>
</feature>
<protein>
    <submittedName>
        <fullName evidence="2">Uncharacterized protein</fullName>
    </submittedName>
</protein>
<evidence type="ECO:0000256" key="1">
    <source>
        <dbReference type="SAM" id="Phobius"/>
    </source>
</evidence>
<gene>
    <name evidence="2" type="ORF">TPC1_30383</name>
</gene>
<dbReference type="AlphaFoldDB" id="A0A146JZK3"/>
<evidence type="ECO:0000313" key="2">
    <source>
        <dbReference type="EMBL" id="JAP90122.1"/>
    </source>
</evidence>
<accession>A0A146JZK3</accession>
<name>A0A146JZK3_9EUKA</name>
<organism evidence="2">
    <name type="scientific">Trepomonas sp. PC1</name>
    <dbReference type="NCBI Taxonomy" id="1076344"/>
    <lineage>
        <taxon>Eukaryota</taxon>
        <taxon>Metamonada</taxon>
        <taxon>Diplomonadida</taxon>
        <taxon>Hexamitidae</taxon>
        <taxon>Hexamitinae</taxon>
        <taxon>Trepomonas</taxon>
    </lineage>
</organism>
<feature type="non-terminal residue" evidence="2">
    <location>
        <position position="651"/>
    </location>
</feature>
<proteinExistence type="predicted"/>
<dbReference type="EMBL" id="GDID01006484">
    <property type="protein sequence ID" value="JAP90122.1"/>
    <property type="molecule type" value="Transcribed_RNA"/>
</dbReference>
<keyword evidence="1" id="KW-0472">Membrane</keyword>
<keyword evidence="1" id="KW-1133">Transmembrane helix</keyword>
<feature type="non-terminal residue" evidence="2">
    <location>
        <position position="1"/>
    </location>
</feature>
<sequence length="651" mass="76408">KNIQCKLEDQEAILAIDFGTGFYLLSFALIMNEHDRLLHKYYVKKQQLAPSSIKMPSKLSIIDKDIIANFGQLFKSGQFRHILQNSSLEEAREDDINFEYYKRYLYDQKDVLCNQKLLQSSVQVVYKNYCVDLLHLFIIGFLQIKFAIFNTMKNQNKDKFPDQQLNASFEEFMHPNYEIPHLNGIRFSLPICCDKNHLNFMQIALQAVFGTKIKLQDTLEPEAALSQVLLMDQDENNEKCVDQFNQTCKSEDQDYIMLLDGGDGTFDYILVRKEPSISAMWNQIERQAKVCAGAYIYDSFKSFIMKQFGNIVETHIKQLYSLYLNYLNTKKEMNIVKIVKENEIMKKAAIENPEYVVFEPEFNAEDTFKLKSQKILLKPECIPTTPIEDICSNLSEFIEKINDQQLNFDGKNVAVVFVGGLAKNNHLCHCQREIVQNHKMFQNTKLRFVREQRCQEAVLLGIPVQRANFTCRNFDYKAEFNLFAIVEKDNQQIEEDFLKLFKIIPQKVKLRNQIKKLEYDVQQTENGLSVIFNQGQIMHPKHANGFTQPFSVLVGETCYLTLLKTKKMPPMGFPFISYIQDFFETFDIEFIVNPEDLQKCKMNSRRQEAQVKFYLDFRHQRLVNYPVIVLYLMKGQQEIKLRTLNSKQWYQ</sequence>